<reference evidence="2" key="1">
    <citation type="journal article" date="2014" name="Int. J. Syst. Evol. Microbiol.">
        <title>Complete genome sequence of Corynebacterium casei LMG S-19264T (=DSM 44701T), isolated from a smear-ripened cheese.</title>
        <authorList>
            <consortium name="US DOE Joint Genome Institute (JGI-PGF)"/>
            <person name="Walter F."/>
            <person name="Albersmeier A."/>
            <person name="Kalinowski J."/>
            <person name="Ruckert C."/>
        </authorList>
    </citation>
    <scope>NUCLEOTIDE SEQUENCE</scope>
    <source>
        <strain evidence="2">CGMCC 1.12408</strain>
    </source>
</reference>
<dbReference type="Pfam" id="PF20068">
    <property type="entry name" value="Amphi-Trp"/>
    <property type="match status" value="1"/>
</dbReference>
<proteinExistence type="predicted"/>
<name>A0A916S1D8_9BACI</name>
<dbReference type="AlphaFoldDB" id="A0A916S1D8"/>
<reference evidence="2" key="2">
    <citation type="submission" date="2020-09" db="EMBL/GenBank/DDBJ databases">
        <authorList>
            <person name="Sun Q."/>
            <person name="Zhou Y."/>
        </authorList>
    </citation>
    <scope>NUCLEOTIDE SEQUENCE</scope>
    <source>
        <strain evidence="2">CGMCC 1.12408</strain>
    </source>
</reference>
<sequence>MEQEKPTKKVLIDHEEKQSVIEFATMLEKMAKKLKEDGKFTFAQGEEYVEVSPSNQLKVEYEYEVKGNKHEFEIEFKWNSQENKTRPMDIK</sequence>
<evidence type="ECO:0000313" key="3">
    <source>
        <dbReference type="Proteomes" id="UP000613512"/>
    </source>
</evidence>
<dbReference type="NCBIfam" id="TIGR04354">
    <property type="entry name" value="amphi-Trp"/>
    <property type="match status" value="1"/>
</dbReference>
<dbReference type="InterPro" id="IPR027598">
    <property type="entry name" value="Amphi-Trp_dom"/>
</dbReference>
<dbReference type="RefSeq" id="WP_188384845.1">
    <property type="nucleotide sequence ID" value="NZ_BMEY01000011.1"/>
</dbReference>
<comment type="caution">
    <text evidence="2">The sequence shown here is derived from an EMBL/GenBank/DDBJ whole genome shotgun (WGS) entry which is preliminary data.</text>
</comment>
<organism evidence="2 3">
    <name type="scientific">Ornithinibacillus halotolerans</name>
    <dbReference type="NCBI Taxonomy" id="1274357"/>
    <lineage>
        <taxon>Bacteria</taxon>
        <taxon>Bacillati</taxon>
        <taxon>Bacillota</taxon>
        <taxon>Bacilli</taxon>
        <taxon>Bacillales</taxon>
        <taxon>Bacillaceae</taxon>
        <taxon>Ornithinibacillus</taxon>
    </lineage>
</organism>
<dbReference type="Proteomes" id="UP000613512">
    <property type="component" value="Unassembled WGS sequence"/>
</dbReference>
<dbReference type="EMBL" id="BMEY01000011">
    <property type="protein sequence ID" value="GGA79251.1"/>
    <property type="molecule type" value="Genomic_DNA"/>
</dbReference>
<accession>A0A916S1D8</accession>
<feature type="domain" description="Amphi-Trp" evidence="1">
    <location>
        <begin position="8"/>
        <end position="86"/>
    </location>
</feature>
<protein>
    <recommendedName>
        <fullName evidence="1">Amphi-Trp domain-containing protein</fullName>
    </recommendedName>
</protein>
<keyword evidence="3" id="KW-1185">Reference proteome</keyword>
<evidence type="ECO:0000313" key="2">
    <source>
        <dbReference type="EMBL" id="GGA79251.1"/>
    </source>
</evidence>
<evidence type="ECO:0000259" key="1">
    <source>
        <dbReference type="Pfam" id="PF20068"/>
    </source>
</evidence>
<gene>
    <name evidence="2" type="ORF">GCM10008025_23340</name>
</gene>